<keyword evidence="1 3" id="KW-0963">Cytoplasm</keyword>
<evidence type="ECO:0000256" key="1">
    <source>
        <dbReference type="ARBA" id="ARBA00022490"/>
    </source>
</evidence>
<dbReference type="Pfam" id="PF17384">
    <property type="entry name" value="DUF150_C"/>
    <property type="match status" value="1"/>
</dbReference>
<dbReference type="InterPro" id="IPR028998">
    <property type="entry name" value="RimP_C"/>
</dbReference>
<dbReference type="SUPFAM" id="SSF75420">
    <property type="entry name" value="YhbC-like, N-terminal domain"/>
    <property type="match status" value="1"/>
</dbReference>
<evidence type="ECO:0000256" key="3">
    <source>
        <dbReference type="HAMAP-Rule" id="MF_01077"/>
    </source>
</evidence>
<reference evidence="6" key="1">
    <citation type="journal article" date="2020" name="mSystems">
        <title>Genome- and Community-Level Interaction Insights into Carbon Utilization and Element Cycling Functions of Hydrothermarchaeota in Hydrothermal Sediment.</title>
        <authorList>
            <person name="Zhou Z."/>
            <person name="Liu Y."/>
            <person name="Xu W."/>
            <person name="Pan J."/>
            <person name="Luo Z.H."/>
            <person name="Li M."/>
        </authorList>
    </citation>
    <scope>NUCLEOTIDE SEQUENCE [LARGE SCALE GENOMIC DNA]</scope>
    <source>
        <strain evidence="6">SpSt-783</strain>
    </source>
</reference>
<evidence type="ECO:0000313" key="6">
    <source>
        <dbReference type="EMBL" id="HHS62087.1"/>
    </source>
</evidence>
<evidence type="ECO:0000259" key="5">
    <source>
        <dbReference type="Pfam" id="PF17384"/>
    </source>
</evidence>
<comment type="caution">
    <text evidence="6">The sequence shown here is derived from an EMBL/GenBank/DDBJ whole genome shotgun (WGS) entry which is preliminary data.</text>
</comment>
<dbReference type="FunFam" id="3.30.300.70:FF:000001">
    <property type="entry name" value="Ribosome maturation factor RimP"/>
    <property type="match status" value="1"/>
</dbReference>
<feature type="domain" description="Ribosome maturation factor RimP N-terminal" evidence="4">
    <location>
        <begin position="12"/>
        <end position="83"/>
    </location>
</feature>
<sequence length="152" mass="17726">MYKIDLQSIETLIKEIVEPLDFRLYDLQFNEVSRTLKVFIDREQGGITIKDCEKVSNALSEALDNSNIIDFQYTLEVSSPGIERNLTRPEHFQWARGKMAEITLKDKKIKGYIREVDQNSVRIVQAAEEVIIKFDDIIKAKITEEIDYGKRR</sequence>
<name>A0A7C6EI77_UNCW3</name>
<dbReference type="Gene3D" id="3.30.300.70">
    <property type="entry name" value="RimP-like superfamily, N-terminal"/>
    <property type="match status" value="1"/>
</dbReference>
<evidence type="ECO:0000256" key="2">
    <source>
        <dbReference type="ARBA" id="ARBA00022517"/>
    </source>
</evidence>
<comment type="similarity">
    <text evidence="3">Belongs to the RimP family.</text>
</comment>
<feature type="domain" description="Ribosome maturation factor RimP C-terminal" evidence="5">
    <location>
        <begin position="86"/>
        <end position="142"/>
    </location>
</feature>
<organism evidence="6">
    <name type="scientific">candidate division WOR-3 bacterium</name>
    <dbReference type="NCBI Taxonomy" id="2052148"/>
    <lineage>
        <taxon>Bacteria</taxon>
        <taxon>Bacteria division WOR-3</taxon>
    </lineage>
</organism>
<comment type="subcellular location">
    <subcellularLocation>
        <location evidence="3">Cytoplasm</location>
    </subcellularLocation>
</comment>
<dbReference type="GO" id="GO:0005829">
    <property type="term" value="C:cytosol"/>
    <property type="evidence" value="ECO:0007669"/>
    <property type="project" value="TreeGrafter"/>
</dbReference>
<dbReference type="GO" id="GO:0000028">
    <property type="term" value="P:ribosomal small subunit assembly"/>
    <property type="evidence" value="ECO:0007669"/>
    <property type="project" value="TreeGrafter"/>
</dbReference>
<dbReference type="HAMAP" id="MF_01077">
    <property type="entry name" value="RimP"/>
    <property type="match status" value="1"/>
</dbReference>
<dbReference type="InterPro" id="IPR028989">
    <property type="entry name" value="RimP_N"/>
</dbReference>
<gene>
    <name evidence="3" type="primary">rimP</name>
    <name evidence="6" type="ORF">ENV70_00520</name>
</gene>
<protein>
    <recommendedName>
        <fullName evidence="3">Ribosome maturation factor RimP</fullName>
    </recommendedName>
</protein>
<dbReference type="Pfam" id="PF02576">
    <property type="entry name" value="RimP_N"/>
    <property type="match status" value="1"/>
</dbReference>
<comment type="function">
    <text evidence="3">Required for maturation of 30S ribosomal subunits.</text>
</comment>
<dbReference type="PANTHER" id="PTHR33867:SF1">
    <property type="entry name" value="RIBOSOME MATURATION FACTOR RIMP"/>
    <property type="match status" value="1"/>
</dbReference>
<dbReference type="InterPro" id="IPR036847">
    <property type="entry name" value="RimP_C_sf"/>
</dbReference>
<dbReference type="InterPro" id="IPR003728">
    <property type="entry name" value="Ribosome_maturation_RimP"/>
</dbReference>
<dbReference type="EMBL" id="DTHJ01000009">
    <property type="protein sequence ID" value="HHS62087.1"/>
    <property type="molecule type" value="Genomic_DNA"/>
</dbReference>
<dbReference type="AlphaFoldDB" id="A0A7C6EI77"/>
<dbReference type="InterPro" id="IPR035956">
    <property type="entry name" value="RimP_N_sf"/>
</dbReference>
<keyword evidence="2 3" id="KW-0690">Ribosome biogenesis</keyword>
<dbReference type="GO" id="GO:0006412">
    <property type="term" value="P:translation"/>
    <property type="evidence" value="ECO:0007669"/>
    <property type="project" value="TreeGrafter"/>
</dbReference>
<dbReference type="PANTHER" id="PTHR33867">
    <property type="entry name" value="RIBOSOME MATURATION FACTOR RIMP"/>
    <property type="match status" value="1"/>
</dbReference>
<dbReference type="CDD" id="cd01734">
    <property type="entry name" value="YlxS_C"/>
    <property type="match status" value="1"/>
</dbReference>
<dbReference type="SUPFAM" id="SSF74942">
    <property type="entry name" value="YhbC-like, C-terminal domain"/>
    <property type="match status" value="1"/>
</dbReference>
<proteinExistence type="inferred from homology"/>
<accession>A0A7C6EI77</accession>
<evidence type="ECO:0000259" key="4">
    <source>
        <dbReference type="Pfam" id="PF02576"/>
    </source>
</evidence>